<feature type="compositionally biased region" description="Gly residues" evidence="12">
    <location>
        <begin position="183"/>
        <end position="194"/>
    </location>
</feature>
<evidence type="ECO:0000256" key="8">
    <source>
        <dbReference type="ARBA" id="ARBA00047899"/>
    </source>
</evidence>
<comment type="catalytic activity">
    <reaction evidence="9">
        <text>L-seryl-[protein] + ATP = O-phospho-L-seryl-[protein] + ADP + H(+)</text>
        <dbReference type="Rhea" id="RHEA:17989"/>
        <dbReference type="Rhea" id="RHEA-COMP:9863"/>
        <dbReference type="Rhea" id="RHEA-COMP:11604"/>
        <dbReference type="ChEBI" id="CHEBI:15378"/>
        <dbReference type="ChEBI" id="CHEBI:29999"/>
        <dbReference type="ChEBI" id="CHEBI:30616"/>
        <dbReference type="ChEBI" id="CHEBI:83421"/>
        <dbReference type="ChEBI" id="CHEBI:456216"/>
        <dbReference type="EC" id="2.7.11.1"/>
    </reaction>
</comment>
<dbReference type="Gene3D" id="1.10.510.10">
    <property type="entry name" value="Transferase(Phosphotransferase) domain 1"/>
    <property type="match status" value="1"/>
</dbReference>
<evidence type="ECO:0000256" key="6">
    <source>
        <dbReference type="ARBA" id="ARBA00022777"/>
    </source>
</evidence>
<dbReference type="PROSITE" id="PS50011">
    <property type="entry name" value="PROTEIN_KINASE_DOM"/>
    <property type="match status" value="1"/>
</dbReference>
<evidence type="ECO:0000256" key="4">
    <source>
        <dbReference type="ARBA" id="ARBA00022679"/>
    </source>
</evidence>
<reference evidence="15" key="1">
    <citation type="submission" date="2025-08" db="UniProtKB">
        <authorList>
            <consortium name="RefSeq"/>
        </authorList>
    </citation>
    <scope>IDENTIFICATION</scope>
    <source>
        <tissue evidence="15">Spleen</tissue>
    </source>
</reference>
<dbReference type="EC" id="2.7.11.1" evidence="2"/>
<evidence type="ECO:0000256" key="11">
    <source>
        <dbReference type="PROSITE-ProRule" id="PRU10141"/>
    </source>
</evidence>
<keyword evidence="4" id="KW-0808">Transferase</keyword>
<feature type="compositionally biased region" description="Basic residues" evidence="12">
    <location>
        <begin position="119"/>
        <end position="135"/>
    </location>
</feature>
<dbReference type="InterPro" id="IPR017441">
    <property type="entry name" value="Protein_kinase_ATP_BS"/>
</dbReference>
<dbReference type="AlphaFoldDB" id="A0A9B0TJR5"/>
<keyword evidence="5 11" id="KW-0547">Nucleotide-binding</keyword>
<dbReference type="GO" id="GO:0035556">
    <property type="term" value="P:intracellular signal transduction"/>
    <property type="evidence" value="ECO:0007669"/>
    <property type="project" value="TreeGrafter"/>
</dbReference>
<dbReference type="SUPFAM" id="SSF56112">
    <property type="entry name" value="Protein kinase-like (PK-like)"/>
    <property type="match status" value="1"/>
</dbReference>
<evidence type="ECO:0000256" key="12">
    <source>
        <dbReference type="SAM" id="MobiDB-lite"/>
    </source>
</evidence>
<evidence type="ECO:0000259" key="13">
    <source>
        <dbReference type="PROSITE" id="PS50011"/>
    </source>
</evidence>
<dbReference type="PROSITE" id="PS00107">
    <property type="entry name" value="PROTEIN_KINASE_ATP"/>
    <property type="match status" value="1"/>
</dbReference>
<dbReference type="InterPro" id="IPR034671">
    <property type="entry name" value="Hunk"/>
</dbReference>
<feature type="domain" description="Protein kinase" evidence="13">
    <location>
        <begin position="239"/>
        <end position="497"/>
    </location>
</feature>
<feature type="region of interest" description="Disordered" evidence="12">
    <location>
        <begin position="67"/>
        <end position="207"/>
    </location>
</feature>
<dbReference type="PANTHER" id="PTHR24346">
    <property type="entry name" value="MAP/MICROTUBULE AFFINITY-REGULATING KINASE"/>
    <property type="match status" value="1"/>
</dbReference>
<evidence type="ECO:0000313" key="14">
    <source>
        <dbReference type="Proteomes" id="UP000504623"/>
    </source>
</evidence>
<dbReference type="Pfam" id="PF00069">
    <property type="entry name" value="Pkinase"/>
    <property type="match status" value="1"/>
</dbReference>
<keyword evidence="14" id="KW-1185">Reference proteome</keyword>
<evidence type="ECO:0000256" key="3">
    <source>
        <dbReference type="ARBA" id="ARBA00022527"/>
    </source>
</evidence>
<dbReference type="GO" id="GO:0005737">
    <property type="term" value="C:cytoplasm"/>
    <property type="evidence" value="ECO:0007669"/>
    <property type="project" value="TreeGrafter"/>
</dbReference>
<dbReference type="GeneID" id="102831598"/>
<dbReference type="InterPro" id="IPR011009">
    <property type="entry name" value="Kinase-like_dom_sf"/>
</dbReference>
<sequence>MTRDRKSSSVGFTNLEMTSPEGPPVCQVLTWALDLPSKRVWCDWRRISLCKGLDSLNLELQDRDAAEIDSGGSGAEGACSPPHAPFARERPRGAQLGASEPASSRSCQTAAARAAAPRRWGRGPKHWTAPRHHCRASAAPHDRSRRLCPCRPTRPAPGRPLLSALHSAARGALSAATRERGLRPGGAGAGGGGRSSEPEEEPRAPAAACEGSFLPAWVSGVPRERLRDFQHHKRVGNYLIGSRKLGEGSFAKVREGLHVLTGEKVAIKVIDKKRAKKDTYVTKNLRREGQIQQMIRHPNITQLLDILETENSYYLVMELCPGGNLMHKIYEKKRLEESEARRYIRQLISAVEHLHRAGVVHRDLKIENLLLDEDNNIKLIDFGLSNCAGVLGYSDPFSTQCGSPAYAAPELLARKKYGPKIDVWSIGVNMYAMLTGTLPFTVEPFSLRALYQKMVDKEMNPLPTQLSTGAVTFLRSLLEPDPVKRPNIQQALANRWLNENYTGKVPCNITYPNRIHLEDLSPSVVLHMTEKLGFKNSDVINTVLSNRACHILAIYFLLNKKLERYLSGKSDIQDSVCYKTQLYQIEKCRSTNEPYEASLDTWTRDLEFPAVQDKKPKEQEKRGDFLHWPFSKKLDKNLSSHKQAHGSLITQIQGTKALLRDRKSSKPGLPDKDSFSCRSIFRKASDSNCVASSSMEFIPVPPPRTPRIVKKPEPHQQGPGSAGVTPKEDPLMLDMVRSFESVDRVDPAELLSPSHHYRILNSPMNFARRNSSERTLSLVLPTGSTSPVQTPTHTTLVSFAHEDRNSPLKEEGVCCPPPVPSSGTTQPLGSPNCVKSRGRFPMMGIGQMLRKRHQSLQPSADRLLEASMPPLQPLAPVSLSFDMADGVKGQC</sequence>
<dbReference type="GO" id="GO:0004674">
    <property type="term" value="F:protein serine/threonine kinase activity"/>
    <property type="evidence" value="ECO:0007669"/>
    <property type="project" value="UniProtKB-KW"/>
</dbReference>
<accession>A0A9B0TJR5</accession>
<gene>
    <name evidence="15" type="primary">LOC102831598</name>
</gene>
<keyword evidence="7 11" id="KW-0067">ATP-binding</keyword>
<evidence type="ECO:0000313" key="15">
    <source>
        <dbReference type="RefSeq" id="XP_006862659.1"/>
    </source>
</evidence>
<comment type="catalytic activity">
    <reaction evidence="8">
        <text>L-threonyl-[protein] + ATP = O-phospho-L-threonyl-[protein] + ADP + H(+)</text>
        <dbReference type="Rhea" id="RHEA:46608"/>
        <dbReference type="Rhea" id="RHEA-COMP:11060"/>
        <dbReference type="Rhea" id="RHEA-COMP:11605"/>
        <dbReference type="ChEBI" id="CHEBI:15378"/>
        <dbReference type="ChEBI" id="CHEBI:30013"/>
        <dbReference type="ChEBI" id="CHEBI:30616"/>
        <dbReference type="ChEBI" id="CHEBI:61977"/>
        <dbReference type="ChEBI" id="CHEBI:456216"/>
        <dbReference type="EC" id="2.7.11.1"/>
    </reaction>
</comment>
<evidence type="ECO:0000256" key="10">
    <source>
        <dbReference type="ARBA" id="ARBA00069775"/>
    </source>
</evidence>
<organism evidence="14 15">
    <name type="scientific">Chrysochloris asiatica</name>
    <name type="common">Cape golden mole</name>
    <dbReference type="NCBI Taxonomy" id="185453"/>
    <lineage>
        <taxon>Eukaryota</taxon>
        <taxon>Metazoa</taxon>
        <taxon>Chordata</taxon>
        <taxon>Craniata</taxon>
        <taxon>Vertebrata</taxon>
        <taxon>Euteleostomi</taxon>
        <taxon>Mammalia</taxon>
        <taxon>Eutheria</taxon>
        <taxon>Afrotheria</taxon>
        <taxon>Chrysochloridae</taxon>
        <taxon>Chrysochlorinae</taxon>
        <taxon>Chrysochloris</taxon>
    </lineage>
</organism>
<comment type="similarity">
    <text evidence="1">Belongs to the protein kinase superfamily. CAMK Ser/Thr protein kinase family. SNF1 subfamily.</text>
</comment>
<keyword evidence="6" id="KW-0418">Kinase</keyword>
<dbReference type="PANTHER" id="PTHR24346:SF80">
    <property type="entry name" value="HORMONALLY UP-REGULATED NEU TUMOR-ASSOCIATED KINASE"/>
    <property type="match status" value="1"/>
</dbReference>
<evidence type="ECO:0000256" key="7">
    <source>
        <dbReference type="ARBA" id="ARBA00022840"/>
    </source>
</evidence>
<evidence type="ECO:0000256" key="5">
    <source>
        <dbReference type="ARBA" id="ARBA00022741"/>
    </source>
</evidence>
<evidence type="ECO:0000256" key="1">
    <source>
        <dbReference type="ARBA" id="ARBA00006234"/>
    </source>
</evidence>
<dbReference type="CDD" id="cd14070">
    <property type="entry name" value="STKc_HUNK"/>
    <property type="match status" value="1"/>
</dbReference>
<dbReference type="FunFam" id="3.30.200.20:FF:000003">
    <property type="entry name" value="Non-specific serine/threonine protein kinase"/>
    <property type="match status" value="1"/>
</dbReference>
<evidence type="ECO:0000256" key="2">
    <source>
        <dbReference type="ARBA" id="ARBA00012513"/>
    </source>
</evidence>
<dbReference type="FunFam" id="1.10.510.10:FF:000391">
    <property type="entry name" value="Hormonally up-regulated neu tumor-associated kinase"/>
    <property type="match status" value="1"/>
</dbReference>
<dbReference type="PROSITE" id="PS00108">
    <property type="entry name" value="PROTEIN_KINASE_ST"/>
    <property type="match status" value="1"/>
</dbReference>
<keyword evidence="3" id="KW-0723">Serine/threonine-protein kinase</keyword>
<dbReference type="InterPro" id="IPR008271">
    <property type="entry name" value="Ser/Thr_kinase_AS"/>
</dbReference>
<protein>
    <recommendedName>
        <fullName evidence="10">Hormonally up-regulated neu tumor-associated kinase</fullName>
        <ecNumber evidence="2">2.7.11.1</ecNumber>
    </recommendedName>
</protein>
<dbReference type="SMART" id="SM00220">
    <property type="entry name" value="S_TKc"/>
    <property type="match status" value="1"/>
</dbReference>
<feature type="binding site" evidence="11">
    <location>
        <position position="277"/>
    </location>
    <ligand>
        <name>ATP</name>
        <dbReference type="ChEBI" id="CHEBI:30616"/>
    </ligand>
</feature>
<proteinExistence type="inferred from homology"/>
<dbReference type="RefSeq" id="XP_006862659.1">
    <property type="nucleotide sequence ID" value="XM_006862597.1"/>
</dbReference>
<evidence type="ECO:0000256" key="9">
    <source>
        <dbReference type="ARBA" id="ARBA00048679"/>
    </source>
</evidence>
<name>A0A9B0TJR5_CHRAS</name>
<dbReference type="GO" id="GO:0005524">
    <property type="term" value="F:ATP binding"/>
    <property type="evidence" value="ECO:0007669"/>
    <property type="project" value="UniProtKB-UniRule"/>
</dbReference>
<feature type="region of interest" description="Disordered" evidence="12">
    <location>
        <begin position="695"/>
        <end position="729"/>
    </location>
</feature>
<dbReference type="Proteomes" id="UP000504623">
    <property type="component" value="Unplaced"/>
</dbReference>
<dbReference type="OrthoDB" id="193931at2759"/>
<dbReference type="InterPro" id="IPR000719">
    <property type="entry name" value="Prot_kinase_dom"/>
</dbReference>